<dbReference type="EMBL" id="CAJVPQ010000331">
    <property type="protein sequence ID" value="CAG8471763.1"/>
    <property type="molecule type" value="Genomic_DNA"/>
</dbReference>
<accession>A0A9N8W314</accession>
<evidence type="ECO:0000313" key="2">
    <source>
        <dbReference type="EMBL" id="CAG8471763.1"/>
    </source>
</evidence>
<comment type="caution">
    <text evidence="2">The sequence shown here is derived from an EMBL/GenBank/DDBJ whole genome shotgun (WGS) entry which is preliminary data.</text>
</comment>
<feature type="compositionally biased region" description="Basic and acidic residues" evidence="1">
    <location>
        <begin position="8"/>
        <end position="23"/>
    </location>
</feature>
<feature type="region of interest" description="Disordered" evidence="1">
    <location>
        <begin position="1"/>
        <end position="23"/>
    </location>
</feature>
<evidence type="ECO:0000313" key="3">
    <source>
        <dbReference type="Proteomes" id="UP000789570"/>
    </source>
</evidence>
<keyword evidence="3" id="KW-1185">Reference proteome</keyword>
<protein>
    <submittedName>
        <fullName evidence="2">10062_t:CDS:1</fullName>
    </submittedName>
</protein>
<dbReference type="AlphaFoldDB" id="A0A9N8W314"/>
<sequence length="41" mass="4658">EPDLLYPDETKEPDLLYPDETKESGFIVSNPDLKYKSGSNL</sequence>
<reference evidence="2" key="1">
    <citation type="submission" date="2021-06" db="EMBL/GenBank/DDBJ databases">
        <authorList>
            <person name="Kallberg Y."/>
            <person name="Tangrot J."/>
            <person name="Rosling A."/>
        </authorList>
    </citation>
    <scope>NUCLEOTIDE SEQUENCE</scope>
    <source>
        <strain evidence="2">UK204</strain>
    </source>
</reference>
<gene>
    <name evidence="2" type="ORF">FCALED_LOCUS2259</name>
</gene>
<evidence type="ECO:0000256" key="1">
    <source>
        <dbReference type="SAM" id="MobiDB-lite"/>
    </source>
</evidence>
<proteinExistence type="predicted"/>
<name>A0A9N8W314_9GLOM</name>
<organism evidence="2 3">
    <name type="scientific">Funneliformis caledonium</name>
    <dbReference type="NCBI Taxonomy" id="1117310"/>
    <lineage>
        <taxon>Eukaryota</taxon>
        <taxon>Fungi</taxon>
        <taxon>Fungi incertae sedis</taxon>
        <taxon>Mucoromycota</taxon>
        <taxon>Glomeromycotina</taxon>
        <taxon>Glomeromycetes</taxon>
        <taxon>Glomerales</taxon>
        <taxon>Glomeraceae</taxon>
        <taxon>Funneliformis</taxon>
    </lineage>
</organism>
<feature type="non-terminal residue" evidence="2">
    <location>
        <position position="1"/>
    </location>
</feature>
<dbReference type="Proteomes" id="UP000789570">
    <property type="component" value="Unassembled WGS sequence"/>
</dbReference>